<evidence type="ECO:0000313" key="7">
    <source>
        <dbReference type="EMBL" id="GMM50269.1"/>
    </source>
</evidence>
<dbReference type="GO" id="GO:0071786">
    <property type="term" value="P:endoplasmic reticulum tubular network organization"/>
    <property type="evidence" value="ECO:0007669"/>
    <property type="project" value="TreeGrafter"/>
</dbReference>
<evidence type="ECO:0000256" key="1">
    <source>
        <dbReference type="ARBA" id="ARBA00004141"/>
    </source>
</evidence>
<dbReference type="EMBL" id="BTGC01000003">
    <property type="protein sequence ID" value="GMM50269.1"/>
    <property type="molecule type" value="Genomic_DNA"/>
</dbReference>
<protein>
    <submittedName>
        <fullName evidence="7">Nucleoporin</fullName>
    </submittedName>
</protein>
<dbReference type="InterPro" id="IPR051645">
    <property type="entry name" value="PER33/POM33_regulator"/>
</dbReference>
<comment type="subcellular location">
    <subcellularLocation>
        <location evidence="1">Membrane</location>
        <topology evidence="1">Multi-pass membrane protein</topology>
    </subcellularLocation>
</comment>
<organism evidence="7 8">
    <name type="scientific">Starmerella bacillaris</name>
    <name type="common">Yeast</name>
    <name type="synonym">Candida zemplinina</name>
    <dbReference type="NCBI Taxonomy" id="1247836"/>
    <lineage>
        <taxon>Eukaryota</taxon>
        <taxon>Fungi</taxon>
        <taxon>Dikarya</taxon>
        <taxon>Ascomycota</taxon>
        <taxon>Saccharomycotina</taxon>
        <taxon>Dipodascomycetes</taxon>
        <taxon>Dipodascales</taxon>
        <taxon>Trichomonascaceae</taxon>
        <taxon>Starmerella</taxon>
    </lineage>
</organism>
<dbReference type="InterPro" id="IPR005344">
    <property type="entry name" value="TMEM33/Pom33"/>
</dbReference>
<dbReference type="PANTHER" id="PTHR12703">
    <property type="entry name" value="TRANSMEMBRANE PROTEIN 33"/>
    <property type="match status" value="1"/>
</dbReference>
<keyword evidence="4 6" id="KW-1133">Transmembrane helix</keyword>
<evidence type="ECO:0000256" key="5">
    <source>
        <dbReference type="ARBA" id="ARBA00023136"/>
    </source>
</evidence>
<name>A0AAV5RIC1_STABA</name>
<dbReference type="PANTHER" id="PTHR12703:SF4">
    <property type="entry name" value="TRANSMEMBRANE PROTEIN 33"/>
    <property type="match status" value="1"/>
</dbReference>
<feature type="transmembrane region" description="Helical" evidence="6">
    <location>
        <begin position="61"/>
        <end position="79"/>
    </location>
</feature>
<feature type="transmembrane region" description="Helical" evidence="6">
    <location>
        <begin position="187"/>
        <end position="204"/>
    </location>
</feature>
<comment type="similarity">
    <text evidence="2">Belongs to the PER33/POM33 family.</text>
</comment>
<proteinExistence type="inferred from homology"/>
<feature type="transmembrane region" description="Helical" evidence="6">
    <location>
        <begin position="99"/>
        <end position="132"/>
    </location>
</feature>
<feature type="transmembrane region" description="Helical" evidence="6">
    <location>
        <begin position="35"/>
        <end position="54"/>
    </location>
</feature>
<dbReference type="Proteomes" id="UP001362899">
    <property type="component" value="Unassembled WGS sequence"/>
</dbReference>
<keyword evidence="5 6" id="KW-0472">Membrane</keyword>
<evidence type="ECO:0000256" key="2">
    <source>
        <dbReference type="ARBA" id="ARBA00007322"/>
    </source>
</evidence>
<dbReference type="Pfam" id="PF03661">
    <property type="entry name" value="TMEM33_Pom33"/>
    <property type="match status" value="1"/>
</dbReference>
<evidence type="ECO:0000313" key="8">
    <source>
        <dbReference type="Proteomes" id="UP001362899"/>
    </source>
</evidence>
<accession>A0AAV5RIC1</accession>
<gene>
    <name evidence="7" type="ORF">DASB73_012270</name>
</gene>
<sequence>MPETASKPETSNDRTYTDSNSVLLWELVNTTEFKWFVSHVLVDVFGLLSLVYWQKSSVCDVFYRIAFFFSILSLLILQYKKYSKTPPTLNSLFDDENTHQLIFSVICLFSTRHVLALLPFLINSFFVCLTYIRSYILPAIGHANESPLSTRLREFVANFNEPLTLLSATFELLFAVQLWFLSLNFSMNKWAFFLLYMIYFRSRYNNSVYLRRVVKTAEINIDQVLGHPSMPPVVKQGWLKVKNFLNTSYNPESEEKKNE</sequence>
<dbReference type="AlphaFoldDB" id="A0AAV5RIC1"/>
<dbReference type="GO" id="GO:0016020">
    <property type="term" value="C:membrane"/>
    <property type="evidence" value="ECO:0007669"/>
    <property type="project" value="UniProtKB-SubCell"/>
</dbReference>
<dbReference type="GO" id="GO:0005783">
    <property type="term" value="C:endoplasmic reticulum"/>
    <property type="evidence" value="ECO:0007669"/>
    <property type="project" value="TreeGrafter"/>
</dbReference>
<keyword evidence="3 6" id="KW-0812">Transmembrane</keyword>
<comment type="caution">
    <text evidence="7">The sequence shown here is derived from an EMBL/GenBank/DDBJ whole genome shotgun (WGS) entry which is preliminary data.</text>
</comment>
<dbReference type="GO" id="GO:0061024">
    <property type="term" value="P:membrane organization"/>
    <property type="evidence" value="ECO:0007669"/>
    <property type="project" value="TreeGrafter"/>
</dbReference>
<evidence type="ECO:0000256" key="3">
    <source>
        <dbReference type="ARBA" id="ARBA00022692"/>
    </source>
</evidence>
<keyword evidence="8" id="KW-1185">Reference proteome</keyword>
<evidence type="ECO:0000256" key="6">
    <source>
        <dbReference type="SAM" id="Phobius"/>
    </source>
</evidence>
<evidence type="ECO:0000256" key="4">
    <source>
        <dbReference type="ARBA" id="ARBA00022989"/>
    </source>
</evidence>
<reference evidence="7 8" key="1">
    <citation type="journal article" date="2023" name="Elife">
        <title>Identification of key yeast species and microbe-microbe interactions impacting larval growth of Drosophila in the wild.</title>
        <authorList>
            <person name="Mure A."/>
            <person name="Sugiura Y."/>
            <person name="Maeda R."/>
            <person name="Honda K."/>
            <person name="Sakurai N."/>
            <person name="Takahashi Y."/>
            <person name="Watada M."/>
            <person name="Katoh T."/>
            <person name="Gotoh A."/>
            <person name="Gotoh Y."/>
            <person name="Taniguchi I."/>
            <person name="Nakamura K."/>
            <person name="Hayashi T."/>
            <person name="Katayama T."/>
            <person name="Uemura T."/>
            <person name="Hattori Y."/>
        </authorList>
    </citation>
    <scope>NUCLEOTIDE SEQUENCE [LARGE SCALE GENOMIC DNA]</scope>
    <source>
        <strain evidence="7 8">SB-73</strain>
    </source>
</reference>